<organism evidence="1 2">
    <name type="scientific">Salinimonas profundi</name>
    <dbReference type="NCBI Taxonomy" id="2729140"/>
    <lineage>
        <taxon>Bacteria</taxon>
        <taxon>Pseudomonadati</taxon>
        <taxon>Pseudomonadota</taxon>
        <taxon>Gammaproteobacteria</taxon>
        <taxon>Alteromonadales</taxon>
        <taxon>Alteromonadaceae</taxon>
        <taxon>Alteromonas/Salinimonas group</taxon>
        <taxon>Salinimonas</taxon>
    </lineage>
</organism>
<evidence type="ECO:0000313" key="2">
    <source>
        <dbReference type="Proteomes" id="UP000624419"/>
    </source>
</evidence>
<proteinExistence type="predicted"/>
<dbReference type="RefSeq" id="WP_191021986.1">
    <property type="nucleotide sequence ID" value="NZ_JABBXD010000001.1"/>
</dbReference>
<dbReference type="Proteomes" id="UP000624419">
    <property type="component" value="Unassembled WGS sequence"/>
</dbReference>
<comment type="caution">
    <text evidence="1">The sequence shown here is derived from an EMBL/GenBank/DDBJ whole genome shotgun (WGS) entry which is preliminary data.</text>
</comment>
<accession>A0ABR8LJQ3</accession>
<dbReference type="EMBL" id="JABBXD010000001">
    <property type="protein sequence ID" value="MBD3584532.1"/>
    <property type="molecule type" value="Genomic_DNA"/>
</dbReference>
<protein>
    <submittedName>
        <fullName evidence="1">Uncharacterized protein</fullName>
    </submittedName>
</protein>
<evidence type="ECO:0000313" key="1">
    <source>
        <dbReference type="EMBL" id="MBD3584532.1"/>
    </source>
</evidence>
<gene>
    <name evidence="1" type="ORF">HHX48_02145</name>
</gene>
<reference evidence="1 2" key="1">
    <citation type="submission" date="2020-04" db="EMBL/GenBank/DDBJ databases">
        <title>Salinimonas sp. HHU 13199.</title>
        <authorList>
            <person name="Cui X."/>
            <person name="Zhang D."/>
        </authorList>
    </citation>
    <scope>NUCLEOTIDE SEQUENCE [LARGE SCALE GENOMIC DNA]</scope>
    <source>
        <strain evidence="1 2">HHU 13199</strain>
    </source>
</reference>
<name>A0ABR8LJQ3_9ALTE</name>
<sequence>MKNYENMDYLHTIISGRGAVAAFFGLKMLTASWQAEVLVQNDIYARHLKYIANDDIDTLITESCMALASGLRNYAELETVFWASDAPYYSQGMVKEINQSAHLMLKNNDTCNKT</sequence>
<keyword evidence="2" id="KW-1185">Reference proteome</keyword>